<dbReference type="CDD" id="cd02439">
    <property type="entry name" value="DMB-PRT_CobT"/>
    <property type="match status" value="1"/>
</dbReference>
<keyword evidence="7 11" id="KW-0328">Glycosyltransferase</keyword>
<protein>
    <recommendedName>
        <fullName evidence="5 10">Nicotinate-nucleotide--dimethylbenzimidazole phosphoribosyltransferase</fullName>
        <ecNumber evidence="4 10">2.4.2.21</ecNumber>
    </recommendedName>
</protein>
<evidence type="ECO:0000256" key="2">
    <source>
        <dbReference type="ARBA" id="ARBA00005049"/>
    </source>
</evidence>
<evidence type="ECO:0000256" key="5">
    <source>
        <dbReference type="ARBA" id="ARBA00015486"/>
    </source>
</evidence>
<dbReference type="Pfam" id="PF02277">
    <property type="entry name" value="DBI_PRT"/>
    <property type="match status" value="1"/>
</dbReference>
<dbReference type="NCBIfam" id="TIGR03160">
    <property type="entry name" value="cobT_DBIPRT"/>
    <property type="match status" value="1"/>
</dbReference>
<dbReference type="GO" id="GO:0008939">
    <property type="term" value="F:nicotinate-nucleotide-dimethylbenzimidazole phosphoribosyltransferase activity"/>
    <property type="evidence" value="ECO:0007669"/>
    <property type="project" value="UniProtKB-UniRule"/>
</dbReference>
<reference evidence="11" key="1">
    <citation type="submission" date="2019-09" db="EMBL/GenBank/DDBJ databases">
        <title>In-depth cultivation of the pig gut microbiome towards novel bacterial diversity and tailored functional studies.</title>
        <authorList>
            <person name="Wylensek D."/>
            <person name="Hitch T.C.A."/>
            <person name="Clavel T."/>
        </authorList>
    </citation>
    <scope>NUCLEOTIDE SEQUENCE</scope>
    <source>
        <strain evidence="11">RF-744-FAT-WT-3</strain>
    </source>
</reference>
<dbReference type="InterPro" id="IPR036087">
    <property type="entry name" value="Nict_dMeBzImd_PRibTrfase_sf"/>
</dbReference>
<evidence type="ECO:0000256" key="3">
    <source>
        <dbReference type="ARBA" id="ARBA00007110"/>
    </source>
</evidence>
<comment type="catalytic activity">
    <reaction evidence="9">
        <text>5,6-dimethylbenzimidazole + nicotinate beta-D-ribonucleotide = alpha-ribazole 5'-phosphate + nicotinate + H(+)</text>
        <dbReference type="Rhea" id="RHEA:11196"/>
        <dbReference type="ChEBI" id="CHEBI:15378"/>
        <dbReference type="ChEBI" id="CHEBI:15890"/>
        <dbReference type="ChEBI" id="CHEBI:32544"/>
        <dbReference type="ChEBI" id="CHEBI:57502"/>
        <dbReference type="ChEBI" id="CHEBI:57918"/>
        <dbReference type="EC" id="2.4.2.21"/>
    </reaction>
</comment>
<comment type="pathway">
    <text evidence="2">Nucleoside biosynthesis; alpha-ribazole biosynthesis; alpha-ribazole from 5,6-dimethylbenzimidazole: step 1/2.</text>
</comment>
<dbReference type="InterPro" id="IPR003200">
    <property type="entry name" value="Nict_dMeBzImd_PRibTrfase"/>
</dbReference>
<accession>A0A6A8M8K0</accession>
<dbReference type="Gene3D" id="3.40.50.10210">
    <property type="match status" value="1"/>
</dbReference>
<dbReference type="PANTHER" id="PTHR43463:SF1">
    <property type="entry name" value="NICOTINATE-NUCLEOTIDE--DIMETHYLBENZIMIDAZOLE PHOSPHORIBOSYLTRANSFERASE"/>
    <property type="match status" value="1"/>
</dbReference>
<sequence>MSELTSLISEIVPADFTAREECQKHLDHIAKPLGSLGQLETILCRIAGAQGTSEIRTKKKCVIVYCSDNGVVAQGVAQSDHSVTSSIARSLAAGTSSVCVMASSCGADTFPVDVGMIDNVPQVIQHKTANGTRDFTEGPAMTRDQAEKAILTGIEMAAKKARDGYEIIATGEAGIGNTSTSSAMASVLLGLEPEAVTGRGSGLSDAGLERKIAAIKKGIRINKPQAGDAVDVLAKLGGFDIAGMCGTFLGGALTHTPVIIDGVISSVAALCACRICPDVIGYMIPSHKSAEPAAIKIMEELGLTAVLDCGMRLGEGSGAVTLFPVIDMAAAVYNKAAVFEDINVEQYRRLS</sequence>
<evidence type="ECO:0000256" key="4">
    <source>
        <dbReference type="ARBA" id="ARBA00011991"/>
    </source>
</evidence>
<comment type="function">
    <text evidence="1">Catalyzes the synthesis of alpha-ribazole-5'-phosphate from nicotinate mononucleotide (NAMN) and 5,6-dimethylbenzimidazole (DMB).</text>
</comment>
<dbReference type="UniPathway" id="UPA00061">
    <property type="reaction ID" value="UER00516"/>
</dbReference>
<organism evidence="11">
    <name type="scientific">Baileyella intestinalis</name>
    <dbReference type="NCBI Taxonomy" id="2606709"/>
    <lineage>
        <taxon>Bacteria</taxon>
        <taxon>Bacillati</taxon>
        <taxon>Bacillota</taxon>
        <taxon>Clostridia</taxon>
        <taxon>Peptostreptococcales</taxon>
        <taxon>Anaerovoracaceae</taxon>
        <taxon>Baileyella</taxon>
    </lineage>
</organism>
<evidence type="ECO:0000256" key="6">
    <source>
        <dbReference type="ARBA" id="ARBA00022573"/>
    </source>
</evidence>
<dbReference type="AlphaFoldDB" id="A0A6A8M8K0"/>
<gene>
    <name evidence="11" type="primary">cobT</name>
    <name evidence="11" type="ORF">FYJ66_06105</name>
</gene>
<name>A0A6A8M8K0_9FIRM</name>
<dbReference type="RefSeq" id="WP_154572629.1">
    <property type="nucleotide sequence ID" value="NZ_VUNB01000004.1"/>
</dbReference>
<dbReference type="EMBL" id="VUNB01000004">
    <property type="protein sequence ID" value="MST69163.1"/>
    <property type="molecule type" value="Genomic_DNA"/>
</dbReference>
<dbReference type="SUPFAM" id="SSF52733">
    <property type="entry name" value="Nicotinate mononucleotide:5,6-dimethylbenzimidazole phosphoribosyltransferase (CobT)"/>
    <property type="match status" value="1"/>
</dbReference>
<dbReference type="GO" id="GO:0009236">
    <property type="term" value="P:cobalamin biosynthetic process"/>
    <property type="evidence" value="ECO:0007669"/>
    <property type="project" value="UniProtKB-UniRule"/>
</dbReference>
<dbReference type="EC" id="2.4.2.21" evidence="4 10"/>
<evidence type="ECO:0000313" key="11">
    <source>
        <dbReference type="EMBL" id="MST69163.1"/>
    </source>
</evidence>
<evidence type="ECO:0000256" key="1">
    <source>
        <dbReference type="ARBA" id="ARBA00002197"/>
    </source>
</evidence>
<evidence type="ECO:0000256" key="10">
    <source>
        <dbReference type="NCBIfam" id="TIGR03160"/>
    </source>
</evidence>
<dbReference type="PANTHER" id="PTHR43463">
    <property type="entry name" value="NICOTINATE-NUCLEOTIDE--DIMETHYLBENZIMIDAZOLE PHOSPHORIBOSYLTRANSFERASE"/>
    <property type="match status" value="1"/>
</dbReference>
<proteinExistence type="inferred from homology"/>
<comment type="caution">
    <text evidence="11">The sequence shown here is derived from an EMBL/GenBank/DDBJ whole genome shotgun (WGS) entry which is preliminary data.</text>
</comment>
<keyword evidence="6" id="KW-0169">Cobalamin biosynthesis</keyword>
<dbReference type="Gene3D" id="1.10.1610.10">
    <property type="match status" value="1"/>
</dbReference>
<evidence type="ECO:0000256" key="7">
    <source>
        <dbReference type="ARBA" id="ARBA00022676"/>
    </source>
</evidence>
<keyword evidence="8 11" id="KW-0808">Transferase</keyword>
<dbReference type="InterPro" id="IPR017846">
    <property type="entry name" value="Nict_dMeBzImd_PRibTrfase_bact"/>
</dbReference>
<dbReference type="FunFam" id="3.40.50.10210:FF:000001">
    <property type="entry name" value="Nicotinate-nucleotide--dimethylbenzimidazole phosphoribosyltransferase"/>
    <property type="match status" value="1"/>
</dbReference>
<dbReference type="NCBIfam" id="NF000996">
    <property type="entry name" value="PRK00105.1"/>
    <property type="match status" value="1"/>
</dbReference>
<evidence type="ECO:0000256" key="9">
    <source>
        <dbReference type="ARBA" id="ARBA00047340"/>
    </source>
</evidence>
<comment type="similarity">
    <text evidence="3">Belongs to the CobT family.</text>
</comment>
<dbReference type="InterPro" id="IPR023195">
    <property type="entry name" value="Nict_dMeBzImd_PRibTrfase_N"/>
</dbReference>
<evidence type="ECO:0000256" key="8">
    <source>
        <dbReference type="ARBA" id="ARBA00022679"/>
    </source>
</evidence>